<dbReference type="RefSeq" id="WP_068888364.1">
    <property type="nucleotide sequence ID" value="NZ_CBCRUU010000004.1"/>
</dbReference>
<feature type="domain" description="DUF218" evidence="2">
    <location>
        <begin position="211"/>
        <end position="358"/>
    </location>
</feature>
<protein>
    <recommendedName>
        <fullName evidence="2">DUF218 domain-containing protein</fullName>
    </recommendedName>
</protein>
<organism evidence="3 4">
    <name type="scientific">Acinetobacter celticus</name>
    <dbReference type="NCBI Taxonomy" id="1891224"/>
    <lineage>
        <taxon>Bacteria</taxon>
        <taxon>Pseudomonadati</taxon>
        <taxon>Pseudomonadota</taxon>
        <taxon>Gammaproteobacteria</taxon>
        <taxon>Moraxellales</taxon>
        <taxon>Moraxellaceae</taxon>
        <taxon>Acinetobacter</taxon>
    </lineage>
</organism>
<feature type="transmembrane region" description="Helical" evidence="1">
    <location>
        <begin position="6"/>
        <end position="29"/>
    </location>
</feature>
<evidence type="ECO:0000256" key="1">
    <source>
        <dbReference type="SAM" id="Phobius"/>
    </source>
</evidence>
<evidence type="ECO:0000259" key="2">
    <source>
        <dbReference type="Pfam" id="PF02698"/>
    </source>
</evidence>
<comment type="caution">
    <text evidence="3">The sequence shown here is derived from an EMBL/GenBank/DDBJ whole genome shotgun (WGS) entry which is preliminary data.</text>
</comment>
<dbReference type="InterPro" id="IPR003848">
    <property type="entry name" value="DUF218"/>
</dbReference>
<dbReference type="Gene3D" id="3.40.50.620">
    <property type="entry name" value="HUPs"/>
    <property type="match status" value="1"/>
</dbReference>
<dbReference type="InterPro" id="IPR051599">
    <property type="entry name" value="Cell_Envelope_Assoc"/>
</dbReference>
<accession>A0A1C3CVV9</accession>
<reference evidence="3 4" key="1">
    <citation type="submission" date="2016-07" db="EMBL/GenBank/DDBJ databases">
        <title>Acinetobacter sp. ANC 4603.</title>
        <authorList>
            <person name="Radolfova-Krizova L."/>
            <person name="Nemec A."/>
        </authorList>
    </citation>
    <scope>NUCLEOTIDE SEQUENCE [LARGE SCALE GENOMIC DNA]</scope>
    <source>
        <strain evidence="3 4">ANC 4603</strain>
    </source>
</reference>
<dbReference type="STRING" id="1891224.BBP83_09750"/>
<keyword evidence="1" id="KW-1133">Transmembrane helix</keyword>
<evidence type="ECO:0000313" key="4">
    <source>
        <dbReference type="Proteomes" id="UP000186553"/>
    </source>
</evidence>
<dbReference type="CDD" id="cd06259">
    <property type="entry name" value="YdcF-like"/>
    <property type="match status" value="1"/>
</dbReference>
<dbReference type="PROSITE" id="PS51257">
    <property type="entry name" value="PROKAR_LIPOPROTEIN"/>
    <property type="match status" value="1"/>
</dbReference>
<dbReference type="EMBL" id="MBDL01000010">
    <property type="protein sequence ID" value="ODA12823.1"/>
    <property type="molecule type" value="Genomic_DNA"/>
</dbReference>
<evidence type="ECO:0000313" key="3">
    <source>
        <dbReference type="EMBL" id="ODA12823.1"/>
    </source>
</evidence>
<sequence>MKKTYWMVRLVQIATVLFALFACLMVFIYTPFYSQMIVKGLNYFVPVEVNEVAAKSQKQAALSDQDSYEPGSDMWIARQAYLKVMEDAIKNKNSENLTVIQTRYKALQKLIEEDQQKERDEKEKPVVPLLVSATSEASTQELEDPAQKVKDLLELNSSENKELMAQYIEFLNSHPIEQAASEPVDEEIFKDIALIHDQNQQKKAEQSEPYAIVVLGGGLTLDKKGKDIVVNNYTRLRLETTLAVKNQYHLPIVLSGVEAPYMQRWLKNHDVDAKLLEDRSMNTCENTRFSSLLLQKKGGAPTVILITDRYHMPRTRRLFALNGIETIPVEAPMPTSLTRWRPSEQNYDHSRRANYEMLATMRDMWFGTECREVP</sequence>
<name>A0A1C3CVV9_9GAMM</name>
<dbReference type="Proteomes" id="UP000186553">
    <property type="component" value="Unassembled WGS sequence"/>
</dbReference>
<dbReference type="PANTHER" id="PTHR30336:SF20">
    <property type="entry name" value="DUF218 DOMAIN-CONTAINING PROTEIN"/>
    <property type="match status" value="1"/>
</dbReference>
<gene>
    <name evidence="3" type="ORF">BBP83_09750</name>
</gene>
<keyword evidence="1" id="KW-0472">Membrane</keyword>
<dbReference type="PANTHER" id="PTHR30336">
    <property type="entry name" value="INNER MEMBRANE PROTEIN, PROBABLE PERMEASE"/>
    <property type="match status" value="1"/>
</dbReference>
<keyword evidence="4" id="KW-1185">Reference proteome</keyword>
<proteinExistence type="predicted"/>
<keyword evidence="1" id="KW-0812">Transmembrane</keyword>
<dbReference type="GO" id="GO:0005886">
    <property type="term" value="C:plasma membrane"/>
    <property type="evidence" value="ECO:0007669"/>
    <property type="project" value="TreeGrafter"/>
</dbReference>
<dbReference type="Pfam" id="PF02698">
    <property type="entry name" value="DUF218"/>
    <property type="match status" value="1"/>
</dbReference>
<dbReference type="InterPro" id="IPR014729">
    <property type="entry name" value="Rossmann-like_a/b/a_fold"/>
</dbReference>
<dbReference type="OrthoDB" id="9809813at2"/>
<dbReference type="AlphaFoldDB" id="A0A1C3CVV9"/>